<keyword evidence="5" id="KW-0406">Ion transport</keyword>
<dbReference type="Gene3D" id="4.10.400.10">
    <property type="entry name" value="Low-density Lipoprotein Receptor"/>
    <property type="match status" value="1"/>
</dbReference>
<dbReference type="InterPro" id="IPR036734">
    <property type="entry name" value="Neur_chan_lig-bd_sf"/>
</dbReference>
<feature type="disulfide bond" evidence="4">
    <location>
        <begin position="50"/>
        <end position="65"/>
    </location>
</feature>
<dbReference type="PANTHER" id="PTHR18945">
    <property type="entry name" value="NEUROTRANSMITTER GATED ION CHANNEL"/>
    <property type="match status" value="1"/>
</dbReference>
<comment type="caution">
    <text evidence="7">The sequence shown here is derived from an EMBL/GenBank/DDBJ whole genome shotgun (WGS) entry which is preliminary data.</text>
</comment>
<gene>
    <name evidence="7" type="ORF">MNOR_LOCUS30151</name>
</gene>
<organism evidence="7 8">
    <name type="scientific">Meganyctiphanes norvegica</name>
    <name type="common">Northern krill</name>
    <name type="synonym">Thysanopoda norvegica</name>
    <dbReference type="NCBI Taxonomy" id="48144"/>
    <lineage>
        <taxon>Eukaryota</taxon>
        <taxon>Metazoa</taxon>
        <taxon>Ecdysozoa</taxon>
        <taxon>Arthropoda</taxon>
        <taxon>Crustacea</taxon>
        <taxon>Multicrustacea</taxon>
        <taxon>Malacostraca</taxon>
        <taxon>Eumalacostraca</taxon>
        <taxon>Eucarida</taxon>
        <taxon>Euphausiacea</taxon>
        <taxon>Euphausiidae</taxon>
        <taxon>Meganyctiphanes</taxon>
    </lineage>
</organism>
<dbReference type="GO" id="GO:0005230">
    <property type="term" value="F:extracellular ligand-gated monoatomic ion channel activity"/>
    <property type="evidence" value="ECO:0007669"/>
    <property type="project" value="InterPro"/>
</dbReference>
<dbReference type="InterPro" id="IPR006202">
    <property type="entry name" value="Neur_chan_lig-bd"/>
</dbReference>
<evidence type="ECO:0000313" key="8">
    <source>
        <dbReference type="Proteomes" id="UP001497623"/>
    </source>
</evidence>
<dbReference type="GO" id="GO:0016020">
    <property type="term" value="C:membrane"/>
    <property type="evidence" value="ECO:0007669"/>
    <property type="project" value="UniProtKB-SubCell"/>
</dbReference>
<dbReference type="Proteomes" id="UP001497623">
    <property type="component" value="Unassembled WGS sequence"/>
</dbReference>
<keyword evidence="8" id="KW-1185">Reference proteome</keyword>
<feature type="domain" description="Neurotransmitter-gated ion-channel ligand-binding" evidence="6">
    <location>
        <begin position="72"/>
        <end position="230"/>
    </location>
</feature>
<dbReference type="GO" id="GO:0004888">
    <property type="term" value="F:transmembrane signaling receptor activity"/>
    <property type="evidence" value="ECO:0007669"/>
    <property type="project" value="InterPro"/>
</dbReference>
<evidence type="ECO:0000256" key="2">
    <source>
        <dbReference type="ARBA" id="ARBA00023136"/>
    </source>
</evidence>
<dbReference type="InterPro" id="IPR018000">
    <property type="entry name" value="Neurotransmitter_ion_chnl_CS"/>
</dbReference>
<dbReference type="CDD" id="cd00112">
    <property type="entry name" value="LDLa"/>
    <property type="match status" value="1"/>
</dbReference>
<dbReference type="InterPro" id="IPR023415">
    <property type="entry name" value="LDLR_class-A_CS"/>
</dbReference>
<dbReference type="EMBL" id="CAXKWB010036305">
    <property type="protein sequence ID" value="CAL4147921.1"/>
    <property type="molecule type" value="Genomic_DNA"/>
</dbReference>
<name>A0AAV2RYL4_MEGNR</name>
<dbReference type="InterPro" id="IPR036055">
    <property type="entry name" value="LDL_receptor-like_sf"/>
</dbReference>
<evidence type="ECO:0000256" key="3">
    <source>
        <dbReference type="ARBA" id="ARBA00023157"/>
    </source>
</evidence>
<comment type="subcellular location">
    <subcellularLocation>
        <location evidence="1">Membrane</location>
        <topology evidence="1">Multi-pass membrane protein</topology>
    </subcellularLocation>
</comment>
<protein>
    <recommendedName>
        <fullName evidence="6">Neurotransmitter-gated ion-channel ligand-binding domain-containing protein</fullName>
    </recommendedName>
</protein>
<dbReference type="InterPro" id="IPR002172">
    <property type="entry name" value="LDrepeatLR_classA_rpt"/>
</dbReference>
<evidence type="ECO:0000256" key="4">
    <source>
        <dbReference type="PROSITE-ProRule" id="PRU00124"/>
    </source>
</evidence>
<dbReference type="SUPFAM" id="SSF63712">
    <property type="entry name" value="Nicotinic receptor ligand binding domain-like"/>
    <property type="match status" value="1"/>
</dbReference>
<dbReference type="InterPro" id="IPR006201">
    <property type="entry name" value="Neur_channel"/>
</dbReference>
<comment type="similarity">
    <text evidence="5">Belongs to the ligand-gated ion channel (TC 1.A.9) family.</text>
</comment>
<keyword evidence="2" id="KW-0472">Membrane</keyword>
<evidence type="ECO:0000259" key="6">
    <source>
        <dbReference type="Pfam" id="PF02931"/>
    </source>
</evidence>
<keyword evidence="3 4" id="KW-1015">Disulfide bond</keyword>
<dbReference type="PROSITE" id="PS50068">
    <property type="entry name" value="LDLRA_2"/>
    <property type="match status" value="1"/>
</dbReference>
<dbReference type="SUPFAM" id="SSF57424">
    <property type="entry name" value="LDL receptor-like module"/>
    <property type="match status" value="1"/>
</dbReference>
<dbReference type="PROSITE" id="PS51257">
    <property type="entry name" value="PROKAR_LIPOPROTEIN"/>
    <property type="match status" value="1"/>
</dbReference>
<evidence type="ECO:0000256" key="1">
    <source>
        <dbReference type="ARBA" id="ARBA00004141"/>
    </source>
</evidence>
<accession>A0AAV2RYL4</accession>
<keyword evidence="5" id="KW-0813">Transport</keyword>
<evidence type="ECO:0000256" key="5">
    <source>
        <dbReference type="RuleBase" id="RU000687"/>
    </source>
</evidence>
<dbReference type="Gene3D" id="2.70.170.10">
    <property type="entry name" value="Neurotransmitter-gated ion-channel ligand-binding domain"/>
    <property type="match status" value="1"/>
</dbReference>
<feature type="disulfide bond" evidence="4">
    <location>
        <begin position="31"/>
        <end position="43"/>
    </location>
</feature>
<dbReference type="AlphaFoldDB" id="A0AAV2RYL4"/>
<proteinExistence type="inferred from homology"/>
<dbReference type="Pfam" id="PF00057">
    <property type="entry name" value="Ldl_recept_a"/>
    <property type="match status" value="1"/>
</dbReference>
<dbReference type="SMART" id="SM00192">
    <property type="entry name" value="LDLa"/>
    <property type="match status" value="1"/>
</dbReference>
<dbReference type="PROSITE" id="PS00236">
    <property type="entry name" value="NEUROTR_ION_CHANNEL"/>
    <property type="match status" value="1"/>
</dbReference>
<evidence type="ECO:0000313" key="7">
    <source>
        <dbReference type="EMBL" id="CAL4147921.1"/>
    </source>
</evidence>
<reference evidence="7 8" key="1">
    <citation type="submission" date="2024-05" db="EMBL/GenBank/DDBJ databases">
        <authorList>
            <person name="Wallberg A."/>
        </authorList>
    </citation>
    <scope>NUCLEOTIDE SEQUENCE [LARGE SCALE GENOMIC DNA]</scope>
</reference>
<sequence length="247" mass="27943">MYPIGRQTWISRQTMCDVPAGSSMTLSLSACTEDEYMCQSGDCVPRDANCDLQDDCSDLSDEDNCYVVKIPSYYRKNKPPKNSDNSLPLVIHPKISIKRIANVEDISEAVSMELTITQIWNDSRLTFTNILDEKALNELLQSEASGIWQPQIIFGNDINKQVRLEVSTLQVEKTGPALPPDYNDVYMDSKYNGSAGQLYKTGLYDGTFHCPLDVFFYPFDVQWCTVVIESDVEKRLIVFGEPSVEYL</sequence>
<dbReference type="PROSITE" id="PS01209">
    <property type="entry name" value="LDLRA_1"/>
    <property type="match status" value="1"/>
</dbReference>
<feature type="disulfide bond" evidence="4">
    <location>
        <begin position="38"/>
        <end position="56"/>
    </location>
</feature>
<keyword evidence="5" id="KW-0407">Ion channel</keyword>
<dbReference type="PRINTS" id="PR00252">
    <property type="entry name" value="NRIONCHANNEL"/>
</dbReference>
<dbReference type="Pfam" id="PF02931">
    <property type="entry name" value="Neur_chan_LBD"/>
    <property type="match status" value="1"/>
</dbReference>
<feature type="non-terminal residue" evidence="7">
    <location>
        <position position="247"/>
    </location>
</feature>